<protein>
    <recommendedName>
        <fullName evidence="5">Fibroblast growth factor</fullName>
    </recommendedName>
</protein>
<dbReference type="InterPro" id="IPR002209">
    <property type="entry name" value="Fibroblast_GF_fam"/>
</dbReference>
<reference evidence="3 4" key="1">
    <citation type="submission" date="2022-05" db="EMBL/GenBank/DDBJ databases">
        <authorList>
            <consortium name="Genoscope - CEA"/>
            <person name="William W."/>
        </authorList>
    </citation>
    <scope>NUCLEOTIDE SEQUENCE [LARGE SCALE GENOMIC DNA]</scope>
</reference>
<feature type="chain" id="PRO_5045076024" description="Fibroblast growth factor" evidence="2">
    <location>
        <begin position="22"/>
        <end position="182"/>
    </location>
</feature>
<evidence type="ECO:0000256" key="1">
    <source>
        <dbReference type="ARBA" id="ARBA00007936"/>
    </source>
</evidence>
<dbReference type="Gene3D" id="2.80.10.50">
    <property type="match status" value="1"/>
</dbReference>
<evidence type="ECO:0000313" key="4">
    <source>
        <dbReference type="Proteomes" id="UP001159427"/>
    </source>
</evidence>
<evidence type="ECO:0000256" key="2">
    <source>
        <dbReference type="SAM" id="SignalP"/>
    </source>
</evidence>
<keyword evidence="2" id="KW-0732">Signal</keyword>
<dbReference type="PANTHER" id="PTHR11486">
    <property type="entry name" value="FIBROBLAST GROWTH FACTOR"/>
    <property type="match status" value="1"/>
</dbReference>
<dbReference type="SUPFAM" id="SSF50353">
    <property type="entry name" value="Cytokine"/>
    <property type="match status" value="1"/>
</dbReference>
<dbReference type="CDD" id="cd23307">
    <property type="entry name" value="beta-trefoil_FGF8-like"/>
    <property type="match status" value="1"/>
</dbReference>
<feature type="signal peptide" evidence="2">
    <location>
        <begin position="1"/>
        <end position="21"/>
    </location>
</feature>
<keyword evidence="4" id="KW-1185">Reference proteome</keyword>
<proteinExistence type="inferred from homology"/>
<dbReference type="EMBL" id="CALNXI010000283">
    <property type="protein sequence ID" value="CAH3023970.1"/>
    <property type="molecule type" value="Genomic_DNA"/>
</dbReference>
<name>A0ABN8M2Z4_9CNID</name>
<evidence type="ECO:0008006" key="5">
    <source>
        <dbReference type="Google" id="ProtNLM"/>
    </source>
</evidence>
<comment type="similarity">
    <text evidence="1">Belongs to the heparin-binding growth factors family.</text>
</comment>
<dbReference type="SMART" id="SM00442">
    <property type="entry name" value="FGF"/>
    <property type="match status" value="1"/>
</dbReference>
<comment type="caution">
    <text evidence="3">The sequence shown here is derived from an EMBL/GenBank/DDBJ whole genome shotgun (WGS) entry which is preliminary data.</text>
</comment>
<dbReference type="Proteomes" id="UP001159427">
    <property type="component" value="Unassembled WGS sequence"/>
</dbReference>
<accession>A0ABN8M2Z4</accession>
<evidence type="ECO:0000313" key="3">
    <source>
        <dbReference type="EMBL" id="CAH3023970.1"/>
    </source>
</evidence>
<dbReference type="InterPro" id="IPR008996">
    <property type="entry name" value="IL1/FGF"/>
</dbReference>
<gene>
    <name evidence="3" type="ORF">PEVE_00021143</name>
</gene>
<sequence length="182" mass="20760">MAKEIFMCWIIYLIYLSSCLALPMKEISSFSGDTQALENSGINPKHVVNNRMGVWRYKRVYSRNSGKFLRMYNGTIDGLGDKHDPNVKIMMESVGTQIILKSYDGSVCICVDDHGAVIARPSQQARNDSACEFYHNVSPKGYTTFRSYFNPSWYLGITRHGQAKSAKKTRKHQRAAHFMDMN</sequence>
<organism evidence="3 4">
    <name type="scientific">Porites evermanni</name>
    <dbReference type="NCBI Taxonomy" id="104178"/>
    <lineage>
        <taxon>Eukaryota</taxon>
        <taxon>Metazoa</taxon>
        <taxon>Cnidaria</taxon>
        <taxon>Anthozoa</taxon>
        <taxon>Hexacorallia</taxon>
        <taxon>Scleractinia</taxon>
        <taxon>Fungiina</taxon>
        <taxon>Poritidae</taxon>
        <taxon>Porites</taxon>
    </lineage>
</organism>
<dbReference type="Pfam" id="PF00167">
    <property type="entry name" value="FGF"/>
    <property type="match status" value="1"/>
</dbReference>